<dbReference type="InterPro" id="IPR029051">
    <property type="entry name" value="DUF4352"/>
</dbReference>
<evidence type="ECO:0000256" key="2">
    <source>
        <dbReference type="SAM" id="MobiDB-lite"/>
    </source>
</evidence>
<dbReference type="Pfam" id="PF11611">
    <property type="entry name" value="DUF4352"/>
    <property type="match status" value="1"/>
</dbReference>
<feature type="compositionally biased region" description="Pro residues" evidence="2">
    <location>
        <begin position="47"/>
        <end position="58"/>
    </location>
</feature>
<keyword evidence="1" id="KW-0732">Signal</keyword>
<reference evidence="4" key="2">
    <citation type="submission" date="2021-04" db="EMBL/GenBank/DDBJ databases">
        <authorList>
            <person name="Gilroy R."/>
        </authorList>
    </citation>
    <scope>NUCLEOTIDE SEQUENCE</scope>
    <source>
        <strain evidence="4">ChiGjej4B4-7305</strain>
    </source>
</reference>
<gene>
    <name evidence="4" type="ORF">H9815_08650</name>
</gene>
<dbReference type="AlphaFoldDB" id="A0A9D2EEG2"/>
<evidence type="ECO:0000256" key="1">
    <source>
        <dbReference type="ARBA" id="ARBA00022729"/>
    </source>
</evidence>
<accession>A0A9D2EEG2</accession>
<sequence length="250" mass="25657">MSTQPPSGQTPQSSAQPEAVPSYSTPALYAQPDQYTQQGQYGQPGGPGAPVPPAPQPPKRSWFARHKVLTGLAALALLVVGIVAVSDGDEDATAGGAAQDENAAGAPAEEAEAEPADDTAGVGDTAADGDFAFVVSEIEAGVESVGDEYLGVEAQGQFVLVHLEVTNTGDEPQYFSDTDQMMVDTEGRQHSADSEAGIYVAENDVLLISEINPGNTASGVLVFDIPADAVPATVELHDSMFSGGVSVDLQ</sequence>
<reference evidence="4" key="1">
    <citation type="journal article" date="2021" name="PeerJ">
        <title>Extensive microbial diversity within the chicken gut microbiome revealed by metagenomics and culture.</title>
        <authorList>
            <person name="Gilroy R."/>
            <person name="Ravi A."/>
            <person name="Getino M."/>
            <person name="Pursley I."/>
            <person name="Horton D.L."/>
            <person name="Alikhan N.F."/>
            <person name="Baker D."/>
            <person name="Gharbi K."/>
            <person name="Hall N."/>
            <person name="Watson M."/>
            <person name="Adriaenssens E.M."/>
            <person name="Foster-Nyarko E."/>
            <person name="Jarju S."/>
            <person name="Secka A."/>
            <person name="Antonio M."/>
            <person name="Oren A."/>
            <person name="Chaudhuri R.R."/>
            <person name="La Ragione R."/>
            <person name="Hildebrand F."/>
            <person name="Pallen M.J."/>
        </authorList>
    </citation>
    <scope>NUCLEOTIDE SEQUENCE</scope>
    <source>
        <strain evidence="4">ChiGjej4B4-7305</strain>
    </source>
</reference>
<feature type="compositionally biased region" description="Low complexity" evidence="2">
    <location>
        <begin position="29"/>
        <end position="41"/>
    </location>
</feature>
<feature type="compositionally biased region" description="Low complexity" evidence="2">
    <location>
        <begin position="93"/>
        <end position="108"/>
    </location>
</feature>
<feature type="domain" description="DUF4352" evidence="3">
    <location>
        <begin position="121"/>
        <end position="244"/>
    </location>
</feature>
<comment type="caution">
    <text evidence="4">The sequence shown here is derived from an EMBL/GenBank/DDBJ whole genome shotgun (WGS) entry which is preliminary data.</text>
</comment>
<feature type="region of interest" description="Disordered" evidence="2">
    <location>
        <begin position="90"/>
        <end position="125"/>
    </location>
</feature>
<feature type="region of interest" description="Disordered" evidence="2">
    <location>
        <begin position="1"/>
        <end position="60"/>
    </location>
</feature>
<dbReference type="Gene3D" id="2.60.40.1240">
    <property type="match status" value="1"/>
</dbReference>
<protein>
    <submittedName>
        <fullName evidence="4">DUF4352 domain-containing protein</fullName>
    </submittedName>
</protein>
<evidence type="ECO:0000313" key="5">
    <source>
        <dbReference type="Proteomes" id="UP000824037"/>
    </source>
</evidence>
<dbReference type="EMBL" id="DXBY01000147">
    <property type="protein sequence ID" value="HIZ35835.1"/>
    <property type="molecule type" value="Genomic_DNA"/>
</dbReference>
<name>A0A9D2EEG2_9MICO</name>
<evidence type="ECO:0000259" key="3">
    <source>
        <dbReference type="Pfam" id="PF11611"/>
    </source>
</evidence>
<organism evidence="4 5">
    <name type="scientific">Candidatus Ruania gallistercoris</name>
    <dbReference type="NCBI Taxonomy" id="2838746"/>
    <lineage>
        <taxon>Bacteria</taxon>
        <taxon>Bacillati</taxon>
        <taxon>Actinomycetota</taxon>
        <taxon>Actinomycetes</taxon>
        <taxon>Micrococcales</taxon>
        <taxon>Ruaniaceae</taxon>
        <taxon>Ruania</taxon>
    </lineage>
</organism>
<evidence type="ECO:0000313" key="4">
    <source>
        <dbReference type="EMBL" id="HIZ35835.1"/>
    </source>
</evidence>
<dbReference type="InterPro" id="IPR029050">
    <property type="entry name" value="Immunoprotect_excell_Ig-like"/>
</dbReference>
<feature type="compositionally biased region" description="Polar residues" evidence="2">
    <location>
        <begin position="1"/>
        <end position="16"/>
    </location>
</feature>
<dbReference type="Proteomes" id="UP000824037">
    <property type="component" value="Unassembled WGS sequence"/>
</dbReference>
<proteinExistence type="predicted"/>